<dbReference type="InterPro" id="IPR051685">
    <property type="entry name" value="Ycf3/AcsC/BcsC/TPR_MFPF"/>
</dbReference>
<accession>A0A0W8F1Q3</accession>
<reference evidence="4" key="1">
    <citation type="journal article" date="2015" name="Proc. Natl. Acad. Sci. U.S.A.">
        <title>Networks of energetic and metabolic interactions define dynamics in microbial communities.</title>
        <authorList>
            <person name="Embree M."/>
            <person name="Liu J.K."/>
            <person name="Al-Bassam M.M."/>
            <person name="Zengler K."/>
        </authorList>
    </citation>
    <scope>NUCLEOTIDE SEQUENCE</scope>
</reference>
<dbReference type="PANTHER" id="PTHR44943">
    <property type="entry name" value="CELLULOSE SYNTHASE OPERON PROTEIN C"/>
    <property type="match status" value="1"/>
</dbReference>
<keyword evidence="2" id="KW-0802">TPR repeat</keyword>
<dbReference type="EMBL" id="LNQE01001613">
    <property type="protein sequence ID" value="KUG14842.1"/>
    <property type="molecule type" value="Genomic_DNA"/>
</dbReference>
<feature type="transmembrane region" description="Helical" evidence="3">
    <location>
        <begin position="12"/>
        <end position="32"/>
    </location>
</feature>
<keyword evidence="3" id="KW-0472">Membrane</keyword>
<dbReference type="PANTHER" id="PTHR44943:SF8">
    <property type="entry name" value="TPR REPEAT-CONTAINING PROTEIN MJ0263"/>
    <property type="match status" value="1"/>
</dbReference>
<comment type="caution">
    <text evidence="4">The sequence shown here is derived from an EMBL/GenBank/DDBJ whole genome shotgun (WGS) entry which is preliminary data.</text>
</comment>
<dbReference type="Gene3D" id="1.25.40.10">
    <property type="entry name" value="Tetratricopeptide repeat domain"/>
    <property type="match status" value="1"/>
</dbReference>
<dbReference type="AlphaFoldDB" id="A0A0W8F1Q3"/>
<keyword evidence="3" id="KW-1133">Transmembrane helix</keyword>
<dbReference type="SMART" id="SM00028">
    <property type="entry name" value="TPR"/>
    <property type="match status" value="3"/>
</dbReference>
<gene>
    <name evidence="4" type="ORF">ASZ90_015497</name>
</gene>
<evidence type="ECO:0000256" key="1">
    <source>
        <dbReference type="ARBA" id="ARBA00022737"/>
    </source>
</evidence>
<keyword evidence="1" id="KW-0677">Repeat</keyword>
<dbReference type="PROSITE" id="PS50005">
    <property type="entry name" value="TPR"/>
    <property type="match status" value="1"/>
</dbReference>
<proteinExistence type="predicted"/>
<dbReference type="InterPro" id="IPR019734">
    <property type="entry name" value="TPR_rpt"/>
</dbReference>
<dbReference type="SUPFAM" id="SSF48452">
    <property type="entry name" value="TPR-like"/>
    <property type="match status" value="1"/>
</dbReference>
<feature type="transmembrane region" description="Helical" evidence="3">
    <location>
        <begin position="67"/>
        <end position="93"/>
    </location>
</feature>
<keyword evidence="3" id="KW-0812">Transmembrane</keyword>
<feature type="transmembrane region" description="Helical" evidence="3">
    <location>
        <begin position="38"/>
        <end position="58"/>
    </location>
</feature>
<protein>
    <submittedName>
        <fullName evidence="4">Uncharacterized protein</fullName>
    </submittedName>
</protein>
<dbReference type="Pfam" id="PF14559">
    <property type="entry name" value="TPR_19"/>
    <property type="match status" value="1"/>
</dbReference>
<evidence type="ECO:0000256" key="3">
    <source>
        <dbReference type="SAM" id="Phobius"/>
    </source>
</evidence>
<dbReference type="InterPro" id="IPR011990">
    <property type="entry name" value="TPR-like_helical_dom_sf"/>
</dbReference>
<sequence length="233" mass="25093">MKFHSHEKNITRGIGLGIFLLLTTYLLAFVIFGRPTGLILVLFIVELLFITVLLIIFFRQGQQGRALVVPLAAGILLSLVTVMIAIFMGTTLIHAPLPPPDSPAWSSGSPVIAMAVSTDEISTSSPEARELLIGGLTVASRNNQFAAAIPYYDQALAIDPDFTEAWMAKGVALHNLGSYAEAVGCLDRALAIDPANAAAWSLRGIILDSWNRPDEAAACYRKAGDLDSRYQPI</sequence>
<name>A0A0W8F1Q3_9ZZZZ</name>
<evidence type="ECO:0000256" key="2">
    <source>
        <dbReference type="ARBA" id="ARBA00022803"/>
    </source>
</evidence>
<evidence type="ECO:0000313" key="4">
    <source>
        <dbReference type="EMBL" id="KUG14842.1"/>
    </source>
</evidence>
<organism evidence="4">
    <name type="scientific">hydrocarbon metagenome</name>
    <dbReference type="NCBI Taxonomy" id="938273"/>
    <lineage>
        <taxon>unclassified sequences</taxon>
        <taxon>metagenomes</taxon>
        <taxon>ecological metagenomes</taxon>
    </lineage>
</organism>